<dbReference type="OrthoDB" id="7173258at2"/>
<evidence type="ECO:0000256" key="1">
    <source>
        <dbReference type="ARBA" id="ARBA00023015"/>
    </source>
</evidence>
<sequence length="349" mass="37379">MEFFVDRELPVPLRTQLHGLIEYGIACGELTPGETLPSVRELAEKIGVAPMTVSQVYADLKAAGLIDARPGSGTFVSDSLQARLAGRADASGLHRHIDQMIDEARALGIRSAELVSLVSARVFYRDSIGPRMRIVMVGLFPDATASYARFIAARLGRGVTVEPLTIAAIEREKDAKARANSADLAITFANRHREVAMLLPNTKVVTVSFTPAEETRRALASLDSLASIAVISRFPDFLPIMKSGVQRFAPHISEISAGTLETPGLDALIARASVVIYASGAEAVIAHLPQGMPAIEYRHAPDVADIERVIVPILRAAGIQPQPADTPVPKRASDTATAPPVRSDVEETQ</sequence>
<dbReference type="EMBL" id="CP032694">
    <property type="protein sequence ID" value="AYG61013.1"/>
    <property type="molecule type" value="Genomic_DNA"/>
</dbReference>
<dbReference type="KEGG" id="rjg:CCGE525_20955"/>
<dbReference type="GO" id="GO:0003700">
    <property type="term" value="F:DNA-binding transcription factor activity"/>
    <property type="evidence" value="ECO:0007669"/>
    <property type="project" value="InterPro"/>
</dbReference>
<dbReference type="AlphaFoldDB" id="A0A387FRF7"/>
<feature type="domain" description="HTH gntR-type" evidence="5">
    <location>
        <begin position="11"/>
        <end position="79"/>
    </location>
</feature>
<dbReference type="Pfam" id="PF00392">
    <property type="entry name" value="GntR"/>
    <property type="match status" value="1"/>
</dbReference>
<keyword evidence="3" id="KW-0804">Transcription</keyword>
<dbReference type="CDD" id="cd07377">
    <property type="entry name" value="WHTH_GntR"/>
    <property type="match status" value="1"/>
</dbReference>
<evidence type="ECO:0000313" key="6">
    <source>
        <dbReference type="EMBL" id="AYG61013.1"/>
    </source>
</evidence>
<dbReference type="InterPro" id="IPR036390">
    <property type="entry name" value="WH_DNA-bd_sf"/>
</dbReference>
<dbReference type="PROSITE" id="PS50949">
    <property type="entry name" value="HTH_GNTR"/>
    <property type="match status" value="1"/>
</dbReference>
<keyword evidence="7" id="KW-1185">Reference proteome</keyword>
<evidence type="ECO:0000313" key="7">
    <source>
        <dbReference type="Proteomes" id="UP000282195"/>
    </source>
</evidence>
<feature type="region of interest" description="Disordered" evidence="4">
    <location>
        <begin position="321"/>
        <end position="349"/>
    </location>
</feature>
<organism evidence="6 7">
    <name type="scientific">Rhizobium jaguaris</name>
    <dbReference type="NCBI Taxonomy" id="1312183"/>
    <lineage>
        <taxon>Bacteria</taxon>
        <taxon>Pseudomonadati</taxon>
        <taxon>Pseudomonadota</taxon>
        <taxon>Alphaproteobacteria</taxon>
        <taxon>Hyphomicrobiales</taxon>
        <taxon>Rhizobiaceae</taxon>
        <taxon>Rhizobium/Agrobacterium group</taxon>
        <taxon>Rhizobium</taxon>
    </lineage>
</organism>
<evidence type="ECO:0000259" key="5">
    <source>
        <dbReference type="PROSITE" id="PS50949"/>
    </source>
</evidence>
<dbReference type="InterPro" id="IPR036388">
    <property type="entry name" value="WH-like_DNA-bd_sf"/>
</dbReference>
<proteinExistence type="predicted"/>
<gene>
    <name evidence="6" type="ORF">CCGE525_20955</name>
</gene>
<dbReference type="InterPro" id="IPR000524">
    <property type="entry name" value="Tscrpt_reg_HTH_GntR"/>
</dbReference>
<dbReference type="SMART" id="SM00345">
    <property type="entry name" value="HTH_GNTR"/>
    <property type="match status" value="1"/>
</dbReference>
<reference evidence="6 7" key="1">
    <citation type="submission" date="2018-10" db="EMBL/GenBank/DDBJ databases">
        <title>Rhizobium etli, R. leguminosarum and a new Rhizobium genospecies from Phaseolus dumosus.</title>
        <authorList>
            <person name="Ramirez-Puebla S.T."/>
            <person name="Rogel-Hernandez M.A."/>
            <person name="Guerrero G."/>
            <person name="Ormeno-Orrillo E."/>
            <person name="Martinez-Romero J.C."/>
            <person name="Negrete-Yankelevich S."/>
            <person name="Martinez-Romero E."/>
        </authorList>
    </citation>
    <scope>NUCLEOTIDE SEQUENCE [LARGE SCALE GENOMIC DNA]</scope>
    <source>
        <strain evidence="6 7">CCGE525</strain>
    </source>
</reference>
<dbReference type="Gene3D" id="1.10.10.10">
    <property type="entry name" value="Winged helix-like DNA-binding domain superfamily/Winged helix DNA-binding domain"/>
    <property type="match status" value="1"/>
</dbReference>
<evidence type="ECO:0000256" key="3">
    <source>
        <dbReference type="ARBA" id="ARBA00023163"/>
    </source>
</evidence>
<dbReference type="SUPFAM" id="SSF46785">
    <property type="entry name" value="Winged helix' DNA-binding domain"/>
    <property type="match status" value="1"/>
</dbReference>
<protein>
    <submittedName>
        <fullName evidence="6">GntR family transcriptional regulator</fullName>
    </submittedName>
</protein>
<evidence type="ECO:0000256" key="4">
    <source>
        <dbReference type="SAM" id="MobiDB-lite"/>
    </source>
</evidence>
<dbReference type="GO" id="GO:0003677">
    <property type="term" value="F:DNA binding"/>
    <property type="evidence" value="ECO:0007669"/>
    <property type="project" value="UniProtKB-KW"/>
</dbReference>
<name>A0A387FRF7_9HYPH</name>
<keyword evidence="2" id="KW-0238">DNA-binding</keyword>
<dbReference type="RefSeq" id="WP_120705976.1">
    <property type="nucleotide sequence ID" value="NZ_CP032694.1"/>
</dbReference>
<dbReference type="Proteomes" id="UP000282195">
    <property type="component" value="Chromosome"/>
</dbReference>
<dbReference type="PANTHER" id="PTHR38445">
    <property type="entry name" value="HTH-TYPE TRANSCRIPTIONAL REPRESSOR YTRA"/>
    <property type="match status" value="1"/>
</dbReference>
<accession>A0A387FRF7</accession>
<evidence type="ECO:0000256" key="2">
    <source>
        <dbReference type="ARBA" id="ARBA00023125"/>
    </source>
</evidence>
<dbReference type="PANTHER" id="PTHR38445:SF7">
    <property type="entry name" value="GNTR-FAMILY TRANSCRIPTIONAL REGULATOR"/>
    <property type="match status" value="1"/>
</dbReference>
<keyword evidence="1" id="KW-0805">Transcription regulation</keyword>